<evidence type="ECO:0000313" key="1">
    <source>
        <dbReference type="EMBL" id="MEJ5865937.1"/>
    </source>
</evidence>
<comment type="caution">
    <text evidence="1">The sequence shown here is derived from an EMBL/GenBank/DDBJ whole genome shotgun (WGS) entry which is preliminary data.</text>
</comment>
<organism evidence="1 2">
    <name type="scientific">Pseudomonas farsensis</name>
    <dbReference type="NCBI Taxonomy" id="2745492"/>
    <lineage>
        <taxon>Bacteria</taxon>
        <taxon>Pseudomonadati</taxon>
        <taxon>Pseudomonadota</taxon>
        <taxon>Gammaproteobacteria</taxon>
        <taxon>Pseudomonadales</taxon>
        <taxon>Pseudomonadaceae</taxon>
        <taxon>Pseudomonas</taxon>
    </lineage>
</organism>
<accession>A0ABU8QZ50</accession>
<dbReference type="EMBL" id="JBBHLC010000121">
    <property type="protein sequence ID" value="MEJ5865937.1"/>
    <property type="molecule type" value="Genomic_DNA"/>
</dbReference>
<dbReference type="InterPro" id="IPR014710">
    <property type="entry name" value="RmlC-like_jellyroll"/>
</dbReference>
<name>A0ABU8QZ50_9PSED</name>
<protein>
    <submittedName>
        <fullName evidence="1">Oxidase</fullName>
    </submittedName>
</protein>
<dbReference type="RefSeq" id="WP_339600618.1">
    <property type="nucleotide sequence ID" value="NZ_JBBHLC010000121.1"/>
</dbReference>
<dbReference type="Pfam" id="PF03079">
    <property type="entry name" value="ARD"/>
    <property type="match status" value="1"/>
</dbReference>
<proteinExistence type="predicted"/>
<sequence>MSILSVFHTASPELAHKVLTHHEDIVATLAEQGVHFARWASGARLRPGCAEQEVLDACRVPLDNLMTERGSKGFSVLSHDGVAPALAALGEEHSLDTEEVLAMVSGRAQVSLHIGDYVYAVLCEKDDVLQIPAGTPRWLSVGDTPFCLALRLFADAQKAQAKLRGEGIAGRFAGMDEL</sequence>
<dbReference type="InterPro" id="IPR004313">
    <property type="entry name" value="ARD"/>
</dbReference>
<dbReference type="InterPro" id="IPR011051">
    <property type="entry name" value="RmlC_Cupin_sf"/>
</dbReference>
<reference evidence="1 2" key="1">
    <citation type="submission" date="2024-02" db="EMBL/GenBank/DDBJ databases">
        <title>Identification of pathogenicity and growth-promoting function of Pseudomonas putida variant.</title>
        <authorList>
            <person name="Sun J."/>
        </authorList>
    </citation>
    <scope>NUCLEOTIDE SEQUENCE [LARGE SCALE GENOMIC DNA]</scope>
    <source>
        <strain evidence="1 2">A03</strain>
    </source>
</reference>
<evidence type="ECO:0000313" key="2">
    <source>
        <dbReference type="Proteomes" id="UP001380290"/>
    </source>
</evidence>
<keyword evidence="2" id="KW-1185">Reference proteome</keyword>
<dbReference type="Gene3D" id="2.60.120.10">
    <property type="entry name" value="Jelly Rolls"/>
    <property type="match status" value="1"/>
</dbReference>
<dbReference type="Proteomes" id="UP001380290">
    <property type="component" value="Unassembled WGS sequence"/>
</dbReference>
<gene>
    <name evidence="1" type="ORF">V7S98_22200</name>
</gene>
<dbReference type="SUPFAM" id="SSF51182">
    <property type="entry name" value="RmlC-like cupins"/>
    <property type="match status" value="1"/>
</dbReference>